<accession>F4RZB9</accession>
<dbReference type="HOGENOM" id="CLU_1796901_0_0_1"/>
<name>F4RZB9_MELLP</name>
<reference evidence="2" key="1">
    <citation type="journal article" date="2011" name="Proc. Natl. Acad. Sci. U.S.A.">
        <title>Obligate biotrophy features unraveled by the genomic analysis of rust fungi.</title>
        <authorList>
            <person name="Duplessis S."/>
            <person name="Cuomo C.A."/>
            <person name="Lin Y.-C."/>
            <person name="Aerts A."/>
            <person name="Tisserant E."/>
            <person name="Veneault-Fourrey C."/>
            <person name="Joly D.L."/>
            <person name="Hacquard S."/>
            <person name="Amselem J."/>
            <person name="Cantarel B.L."/>
            <person name="Chiu R."/>
            <person name="Coutinho P.M."/>
            <person name="Feau N."/>
            <person name="Field M."/>
            <person name="Frey P."/>
            <person name="Gelhaye E."/>
            <person name="Goldberg J."/>
            <person name="Grabherr M.G."/>
            <person name="Kodira C.D."/>
            <person name="Kohler A."/>
            <person name="Kuees U."/>
            <person name="Lindquist E.A."/>
            <person name="Lucas S.M."/>
            <person name="Mago R."/>
            <person name="Mauceli E."/>
            <person name="Morin E."/>
            <person name="Murat C."/>
            <person name="Pangilinan J.L."/>
            <person name="Park R."/>
            <person name="Pearson M."/>
            <person name="Quesneville H."/>
            <person name="Rouhier N."/>
            <person name="Sakthikumar S."/>
            <person name="Salamov A.A."/>
            <person name="Schmutz J."/>
            <person name="Selles B."/>
            <person name="Shapiro H."/>
            <person name="Tanguay P."/>
            <person name="Tuskan G.A."/>
            <person name="Henrissat B."/>
            <person name="Van de Peer Y."/>
            <person name="Rouze P."/>
            <person name="Ellis J.G."/>
            <person name="Dodds P.N."/>
            <person name="Schein J.E."/>
            <person name="Zhong S."/>
            <person name="Hamelin R.C."/>
            <person name="Grigoriev I.V."/>
            <person name="Szabo L.J."/>
            <person name="Martin F."/>
        </authorList>
    </citation>
    <scope>NUCLEOTIDE SEQUENCE [LARGE SCALE GENOMIC DNA]</scope>
    <source>
        <strain evidence="2">98AG31 / pathotype 3-4-7</strain>
    </source>
</reference>
<dbReference type="GeneID" id="18924039"/>
<dbReference type="Proteomes" id="UP000001072">
    <property type="component" value="Unassembled WGS sequence"/>
</dbReference>
<dbReference type="EMBL" id="GL883132">
    <property type="protein sequence ID" value="EGG02280.1"/>
    <property type="molecule type" value="Genomic_DNA"/>
</dbReference>
<dbReference type="InParanoid" id="F4RZB9"/>
<protein>
    <submittedName>
        <fullName evidence="1">Uncharacterized protein</fullName>
    </submittedName>
</protein>
<dbReference type="RefSeq" id="XP_007414537.1">
    <property type="nucleotide sequence ID" value="XM_007414475.1"/>
</dbReference>
<proteinExistence type="predicted"/>
<keyword evidence="2" id="KW-1185">Reference proteome</keyword>
<evidence type="ECO:0000313" key="1">
    <source>
        <dbReference type="EMBL" id="EGG02280.1"/>
    </source>
</evidence>
<gene>
    <name evidence="1" type="ORF">MELLADRAFT_110306</name>
</gene>
<evidence type="ECO:0000313" key="2">
    <source>
        <dbReference type="Proteomes" id="UP000001072"/>
    </source>
</evidence>
<dbReference type="KEGG" id="mlr:MELLADRAFT_110306"/>
<organism evidence="2">
    <name type="scientific">Melampsora larici-populina (strain 98AG31 / pathotype 3-4-7)</name>
    <name type="common">Poplar leaf rust fungus</name>
    <dbReference type="NCBI Taxonomy" id="747676"/>
    <lineage>
        <taxon>Eukaryota</taxon>
        <taxon>Fungi</taxon>
        <taxon>Dikarya</taxon>
        <taxon>Basidiomycota</taxon>
        <taxon>Pucciniomycotina</taxon>
        <taxon>Pucciniomycetes</taxon>
        <taxon>Pucciniales</taxon>
        <taxon>Melampsoraceae</taxon>
        <taxon>Melampsora</taxon>
    </lineage>
</organism>
<dbReference type="VEuPathDB" id="FungiDB:MELLADRAFT_110306"/>
<sequence length="144" mass="16291">MTMRGTKITSRGSYESVEQVTSGTIASYKNGRTALSDDRHNYRVDPRVGIMKYYREYAALCEVKERRGSVNAMLSGRFPDIINDTKTCQENKGLVDYWARALYNDLHVHDAHITGKTRVDGQRAERTSGTSSKCKNYDLKGIES</sequence>
<dbReference type="AlphaFoldDB" id="F4RZB9"/>